<evidence type="ECO:0000256" key="7">
    <source>
        <dbReference type="ARBA" id="ARBA00023033"/>
    </source>
</evidence>
<dbReference type="Pfam" id="PF18132">
    <property type="entry name" value="Tyrosinase_C"/>
    <property type="match status" value="1"/>
</dbReference>
<evidence type="ECO:0000259" key="12">
    <source>
        <dbReference type="PROSITE" id="PS00498"/>
    </source>
</evidence>
<comment type="caution">
    <text evidence="13">The sequence shown here is derived from an EMBL/GenBank/DDBJ whole genome shotgun (WGS) entry which is preliminary data.</text>
</comment>
<evidence type="ECO:0000313" key="14">
    <source>
        <dbReference type="Proteomes" id="UP001383192"/>
    </source>
</evidence>
<protein>
    <recommendedName>
        <fullName evidence="3">tyrosinase</fullName>
        <ecNumber evidence="3">1.14.18.1</ecNumber>
    </recommendedName>
</protein>
<dbReference type="InterPro" id="IPR050316">
    <property type="entry name" value="Tyrosinase/Hemocyanin"/>
</dbReference>
<evidence type="ECO:0000256" key="5">
    <source>
        <dbReference type="ARBA" id="ARBA00023002"/>
    </source>
</evidence>
<evidence type="ECO:0000313" key="13">
    <source>
        <dbReference type="EMBL" id="KAK7032422.1"/>
    </source>
</evidence>
<dbReference type="PROSITE" id="PS00497">
    <property type="entry name" value="TYROSINASE_1"/>
    <property type="match status" value="1"/>
</dbReference>
<dbReference type="PROSITE" id="PS00498">
    <property type="entry name" value="TYROSINASE_2"/>
    <property type="match status" value="1"/>
</dbReference>
<evidence type="ECO:0000256" key="4">
    <source>
        <dbReference type="ARBA" id="ARBA00022723"/>
    </source>
</evidence>
<evidence type="ECO:0000256" key="10">
    <source>
        <dbReference type="ARBA" id="ARBA00048881"/>
    </source>
</evidence>
<evidence type="ECO:0000256" key="9">
    <source>
        <dbReference type="ARBA" id="ARBA00048233"/>
    </source>
</evidence>
<proteinExistence type="inferred from homology"/>
<evidence type="ECO:0000256" key="2">
    <source>
        <dbReference type="ARBA" id="ARBA00009928"/>
    </source>
</evidence>
<keyword evidence="6" id="KW-0186">Copper</keyword>
<dbReference type="GO" id="GO:0042438">
    <property type="term" value="P:melanin biosynthetic process"/>
    <property type="evidence" value="ECO:0007669"/>
    <property type="project" value="UniProtKB-KW"/>
</dbReference>
<keyword evidence="5" id="KW-0560">Oxidoreductase</keyword>
<organism evidence="13 14">
    <name type="scientific">Paramarasmius palmivorus</name>
    <dbReference type="NCBI Taxonomy" id="297713"/>
    <lineage>
        <taxon>Eukaryota</taxon>
        <taxon>Fungi</taxon>
        <taxon>Dikarya</taxon>
        <taxon>Basidiomycota</taxon>
        <taxon>Agaricomycotina</taxon>
        <taxon>Agaricomycetes</taxon>
        <taxon>Agaricomycetidae</taxon>
        <taxon>Agaricales</taxon>
        <taxon>Marasmiineae</taxon>
        <taxon>Marasmiaceae</taxon>
        <taxon>Paramarasmius</taxon>
    </lineage>
</organism>
<comment type="catalytic activity">
    <reaction evidence="9">
        <text>2 L-dopa + O2 = 2 L-dopaquinone + 2 H2O</text>
        <dbReference type="Rhea" id="RHEA:34287"/>
        <dbReference type="ChEBI" id="CHEBI:15377"/>
        <dbReference type="ChEBI" id="CHEBI:15379"/>
        <dbReference type="ChEBI" id="CHEBI:57504"/>
        <dbReference type="ChEBI" id="CHEBI:57924"/>
        <dbReference type="EC" id="1.14.18.1"/>
    </reaction>
</comment>
<feature type="domain" description="Tyrosinase copper-binding" evidence="11">
    <location>
        <begin position="112"/>
        <end position="129"/>
    </location>
</feature>
<keyword evidence="7" id="KW-0503">Monooxygenase</keyword>
<feature type="domain" description="Tyrosinase copper-binding" evidence="12">
    <location>
        <begin position="338"/>
        <end position="349"/>
    </location>
</feature>
<evidence type="ECO:0000256" key="1">
    <source>
        <dbReference type="ARBA" id="ARBA00001973"/>
    </source>
</evidence>
<comment type="cofactor">
    <cofactor evidence="1">
        <name>Cu(2+)</name>
        <dbReference type="ChEBI" id="CHEBI:29036"/>
    </cofactor>
</comment>
<gene>
    <name evidence="13" type="ORF">VNI00_013170</name>
</gene>
<dbReference type="GO" id="GO:0004503">
    <property type="term" value="F:tyrosinase activity"/>
    <property type="evidence" value="ECO:0007669"/>
    <property type="project" value="UniProtKB-EC"/>
</dbReference>
<dbReference type="InterPro" id="IPR002227">
    <property type="entry name" value="Tyrosinase_Cu-bd"/>
</dbReference>
<dbReference type="InterPro" id="IPR041640">
    <property type="entry name" value="Tyrosinase_C"/>
</dbReference>
<keyword evidence="14" id="KW-1185">Reference proteome</keyword>
<dbReference type="PANTHER" id="PTHR11474">
    <property type="entry name" value="TYROSINASE FAMILY MEMBER"/>
    <property type="match status" value="1"/>
</dbReference>
<dbReference type="PANTHER" id="PTHR11474:SF76">
    <property type="entry name" value="SHKT DOMAIN-CONTAINING PROTEIN"/>
    <property type="match status" value="1"/>
</dbReference>
<dbReference type="EMBL" id="JAYKXP010000065">
    <property type="protein sequence ID" value="KAK7032422.1"/>
    <property type="molecule type" value="Genomic_DNA"/>
</dbReference>
<dbReference type="SUPFAM" id="SSF48056">
    <property type="entry name" value="Di-copper centre-containing domain"/>
    <property type="match status" value="1"/>
</dbReference>
<name>A0AAW0C1Q8_9AGAR</name>
<keyword evidence="8" id="KW-0470">Melanin biosynthesis</keyword>
<comment type="catalytic activity">
    <reaction evidence="10">
        <text>L-tyrosine + O2 = L-dopaquinone + H2O</text>
        <dbReference type="Rhea" id="RHEA:18117"/>
        <dbReference type="ChEBI" id="CHEBI:15377"/>
        <dbReference type="ChEBI" id="CHEBI:15379"/>
        <dbReference type="ChEBI" id="CHEBI:57924"/>
        <dbReference type="ChEBI" id="CHEBI:58315"/>
        <dbReference type="EC" id="1.14.18.1"/>
    </reaction>
</comment>
<evidence type="ECO:0000256" key="8">
    <source>
        <dbReference type="ARBA" id="ARBA00023101"/>
    </source>
</evidence>
<dbReference type="InterPro" id="IPR008922">
    <property type="entry name" value="Di-copper_centre_dom_sf"/>
</dbReference>
<dbReference type="EC" id="1.14.18.1" evidence="3"/>
<dbReference type="PRINTS" id="PR00092">
    <property type="entry name" value="TYROSINASE"/>
</dbReference>
<dbReference type="Pfam" id="PF00264">
    <property type="entry name" value="Tyrosinase"/>
    <property type="match status" value="1"/>
</dbReference>
<keyword evidence="4" id="KW-0479">Metal-binding</keyword>
<comment type="similarity">
    <text evidence="2">Belongs to the tyrosinase family.</text>
</comment>
<dbReference type="Proteomes" id="UP001383192">
    <property type="component" value="Unassembled WGS sequence"/>
</dbReference>
<sequence>MSDNSSKSYLITGRKDCGTFDRLEIEELQKIPKQFSLFILAFLALQGRPLEGSSLGSNEVHPAAQFPEIAGIHGLPYTPWIGDPRYAKSDFDLKDAKDTHPVPSRFGGYCNHGSVVFPTWHRPYVMAIEQAIGDIATELAKGFVSTYPTGEASADEWTDAARVLRFPFWDWASEKVQTEGVPDVLKVEKLEIETPQGAKMVDNPLAYYRFPPKSIPEGFQDEVLHPDKPAVKAYFSQWERTFRHADSTPTPDKSNNAEMDQIFKDNAECIRRRVSDLFTFPDGLDPAKEWDEFSNHTTESLSKEERCNIDSLESIHDTIHVFIGGNGHMSHPDYAGFDPIFYLHHCNVDRLLALWEYVYPKYYMGDGYTHNGRTYPFTQARGTYSLVYNSQLVGTTPLAPFRGAKGEYWTSDQAHYVDGKYYSYPPVNGVDVSVSITSKQRIKAREKLQAYYGVGGYILSDRAPDVIETGRNFSDKPRRLGNVAYKVPAVDKGYEVVDDYFRMVIIVQASEFAMNGSYSIKLYYNEDAESDEEGTLIGTMAVFARPDRSPCAGCSMRRDAGSTIRSVIPVPLSIAEKIRRDTRDKIVEVFESRLRASIFNRSGVEVGRAQNLSATSSVGFLKQAIPEITLVSSAARYKIDDEQKAGPVEWFNFENHGKVFEGHTAWQTV</sequence>
<evidence type="ECO:0000256" key="6">
    <source>
        <dbReference type="ARBA" id="ARBA00023008"/>
    </source>
</evidence>
<dbReference type="AlphaFoldDB" id="A0AAW0C1Q8"/>
<reference evidence="13 14" key="1">
    <citation type="submission" date="2024-01" db="EMBL/GenBank/DDBJ databases">
        <title>A draft genome for a cacao thread blight-causing isolate of Paramarasmius palmivorus.</title>
        <authorList>
            <person name="Baruah I.K."/>
            <person name="Bukari Y."/>
            <person name="Amoako-Attah I."/>
            <person name="Meinhardt L.W."/>
            <person name="Bailey B.A."/>
            <person name="Cohen S.P."/>
        </authorList>
    </citation>
    <scope>NUCLEOTIDE SEQUENCE [LARGE SCALE GENOMIC DNA]</scope>
    <source>
        <strain evidence="13 14">GH-12</strain>
    </source>
</reference>
<evidence type="ECO:0000259" key="11">
    <source>
        <dbReference type="PROSITE" id="PS00497"/>
    </source>
</evidence>
<evidence type="ECO:0000256" key="3">
    <source>
        <dbReference type="ARBA" id="ARBA00011906"/>
    </source>
</evidence>
<dbReference type="Gene3D" id="1.10.1280.10">
    <property type="entry name" value="Di-copper center containing domain from catechol oxidase"/>
    <property type="match status" value="1"/>
</dbReference>
<accession>A0AAW0C1Q8</accession>
<dbReference type="GO" id="GO:0046872">
    <property type="term" value="F:metal ion binding"/>
    <property type="evidence" value="ECO:0007669"/>
    <property type="project" value="UniProtKB-KW"/>
</dbReference>